<proteinExistence type="inferred from homology"/>
<evidence type="ECO:0000256" key="3">
    <source>
        <dbReference type="ARBA" id="ARBA00022618"/>
    </source>
</evidence>
<dbReference type="PANTHER" id="PTHR21394">
    <property type="entry name" value="MAU2 CHROMATID COHESION FACTOR HOMOLOG"/>
    <property type="match status" value="1"/>
</dbReference>
<name>A0A9P4S8B3_9PEZI</name>
<evidence type="ECO:0000256" key="2">
    <source>
        <dbReference type="ARBA" id="ARBA00008585"/>
    </source>
</evidence>
<evidence type="ECO:0000256" key="1">
    <source>
        <dbReference type="ARBA" id="ARBA00004123"/>
    </source>
</evidence>
<feature type="region of interest" description="Disordered" evidence="8">
    <location>
        <begin position="1"/>
        <end position="71"/>
    </location>
</feature>
<dbReference type="EMBL" id="MU006101">
    <property type="protein sequence ID" value="KAF2836898.1"/>
    <property type="molecule type" value="Genomic_DNA"/>
</dbReference>
<feature type="compositionally biased region" description="Low complexity" evidence="8">
    <location>
        <begin position="117"/>
        <end position="126"/>
    </location>
</feature>
<sequence length="793" mass="88199">MSYNHWPGQSPGQNYRPAPSNNGYYPQQQYQTSNTSPHTYTPISQPYNHISSSPTHPMVVIPPQPPPQHYNQQYHQYQQYVPRPQVQYRQMSQPKAQIERQRPQHATPVQQKPPPQRSTSTQTSSPIIRSDVKPQSKPNVGPQVVIQKQPQPDYQLLLLSLAEEYIAAAHSMAPAIALLQRQEEMDQYQELMATGLACMESVLKNFRQHPRSEGALRLRYASLLHEETENNLEAEIILSKGITLCERNRFFDLKYSMQNLLARVLFTTPKTALTSLDNLLPDVDQYGHVPWSYAFRFLRVTLSLQTGSRPDIVAAQQHLRVISNTANSRGDKAVFVTCAALEAMVHLRSAAPDSIEQAQRAIASARSLQLETSASELSQVFALIDLIDLTCSLQSSSPEQAAAKIQTMQTLMDNSDKEAVWKADGSFSIALNKTSGADLTTATGGIFSKGANGKDMLTFTWLPRSDLYILVYFLSGVSAYLRNCMEKKVVDYLQEGLRCLQIIYDKPKIATASIAQMTHRIKWQVLLEWHIRLHLTFALCHRGEWAAARSNLDILRNSLQSSVLEDPVSLVRLTLYLSGVIDQGTGNTDAALATYHSPALTLPEGPQRLSEHHQDICLLAALNSLFILRDPAHPQHYLSQILLVRLEPLCASHTNKSISSAFHLVRAVSNPTDPIIKKKQSLNIALHTAKTVGNTQLLAISMAFMTSMFFTNIVGEQAEKSASAARQLAIKGASGLWTAVADAMFADTLQRCGKVADAVFAREEMMRVGESLPPLLRERWFAAPGSGVKGNGM</sequence>
<evidence type="ECO:0000256" key="5">
    <source>
        <dbReference type="ARBA" id="ARBA00022829"/>
    </source>
</evidence>
<keyword evidence="4" id="KW-0498">Mitosis</keyword>
<keyword evidence="6" id="KW-0539">Nucleus</keyword>
<dbReference type="OrthoDB" id="5565328at2759"/>
<evidence type="ECO:0000256" key="4">
    <source>
        <dbReference type="ARBA" id="ARBA00022776"/>
    </source>
</evidence>
<evidence type="ECO:0000313" key="9">
    <source>
        <dbReference type="EMBL" id="KAF2836898.1"/>
    </source>
</evidence>
<dbReference type="GO" id="GO:0007064">
    <property type="term" value="P:mitotic sister chromatid cohesion"/>
    <property type="evidence" value="ECO:0007669"/>
    <property type="project" value="InterPro"/>
</dbReference>
<dbReference type="Pfam" id="PF10345">
    <property type="entry name" value="Cohesin_load"/>
    <property type="match status" value="1"/>
</dbReference>
<evidence type="ECO:0008006" key="11">
    <source>
        <dbReference type="Google" id="ProtNLM"/>
    </source>
</evidence>
<dbReference type="InterPro" id="IPR019440">
    <property type="entry name" value="MAU2"/>
</dbReference>
<dbReference type="GO" id="GO:0051301">
    <property type="term" value="P:cell division"/>
    <property type="evidence" value="ECO:0007669"/>
    <property type="project" value="UniProtKB-KW"/>
</dbReference>
<gene>
    <name evidence="9" type="ORF">M501DRAFT_996019</name>
</gene>
<dbReference type="AlphaFoldDB" id="A0A9P4S8B3"/>
<feature type="region of interest" description="Disordered" evidence="8">
    <location>
        <begin position="87"/>
        <end position="142"/>
    </location>
</feature>
<organism evidence="9 10">
    <name type="scientific">Patellaria atrata CBS 101060</name>
    <dbReference type="NCBI Taxonomy" id="1346257"/>
    <lineage>
        <taxon>Eukaryota</taxon>
        <taxon>Fungi</taxon>
        <taxon>Dikarya</taxon>
        <taxon>Ascomycota</taxon>
        <taxon>Pezizomycotina</taxon>
        <taxon>Dothideomycetes</taxon>
        <taxon>Dothideomycetes incertae sedis</taxon>
        <taxon>Patellariales</taxon>
        <taxon>Patellariaceae</taxon>
        <taxon>Patellaria</taxon>
    </lineage>
</organism>
<evidence type="ECO:0000313" key="10">
    <source>
        <dbReference type="Proteomes" id="UP000799429"/>
    </source>
</evidence>
<reference evidence="9" key="1">
    <citation type="journal article" date="2020" name="Stud. Mycol.">
        <title>101 Dothideomycetes genomes: a test case for predicting lifestyles and emergence of pathogens.</title>
        <authorList>
            <person name="Haridas S."/>
            <person name="Albert R."/>
            <person name="Binder M."/>
            <person name="Bloem J."/>
            <person name="Labutti K."/>
            <person name="Salamov A."/>
            <person name="Andreopoulos B."/>
            <person name="Baker S."/>
            <person name="Barry K."/>
            <person name="Bills G."/>
            <person name="Bluhm B."/>
            <person name="Cannon C."/>
            <person name="Castanera R."/>
            <person name="Culley D."/>
            <person name="Daum C."/>
            <person name="Ezra D."/>
            <person name="Gonzalez J."/>
            <person name="Henrissat B."/>
            <person name="Kuo A."/>
            <person name="Liang C."/>
            <person name="Lipzen A."/>
            <person name="Lutzoni F."/>
            <person name="Magnuson J."/>
            <person name="Mondo S."/>
            <person name="Nolan M."/>
            <person name="Ohm R."/>
            <person name="Pangilinan J."/>
            <person name="Park H.-J."/>
            <person name="Ramirez L."/>
            <person name="Alfaro M."/>
            <person name="Sun H."/>
            <person name="Tritt A."/>
            <person name="Yoshinaga Y."/>
            <person name="Zwiers L.-H."/>
            <person name="Turgeon B."/>
            <person name="Goodwin S."/>
            <person name="Spatafora J."/>
            <person name="Crous P."/>
            <person name="Grigoriev I."/>
        </authorList>
    </citation>
    <scope>NUCLEOTIDE SEQUENCE</scope>
    <source>
        <strain evidence="9">CBS 101060</strain>
    </source>
</reference>
<comment type="similarity">
    <text evidence="2">Belongs to the SCC4/mau-2 family.</text>
</comment>
<keyword evidence="10" id="KW-1185">Reference proteome</keyword>
<evidence type="ECO:0000256" key="8">
    <source>
        <dbReference type="SAM" id="MobiDB-lite"/>
    </source>
</evidence>
<accession>A0A9P4S8B3</accession>
<protein>
    <recommendedName>
        <fullName evidence="11">Cohesin loading factor</fullName>
    </recommendedName>
</protein>
<keyword evidence="5" id="KW-0159">Chromosome partition</keyword>
<comment type="subcellular location">
    <subcellularLocation>
        <location evidence="1">Nucleus</location>
    </subcellularLocation>
</comment>
<dbReference type="Proteomes" id="UP000799429">
    <property type="component" value="Unassembled WGS sequence"/>
</dbReference>
<keyword evidence="3" id="KW-0132">Cell division</keyword>
<evidence type="ECO:0000256" key="6">
    <source>
        <dbReference type="ARBA" id="ARBA00023242"/>
    </source>
</evidence>
<feature type="compositionally biased region" description="Polar residues" evidence="8">
    <location>
        <begin position="19"/>
        <end position="55"/>
    </location>
</feature>
<comment type="caution">
    <text evidence="9">The sequence shown here is derived from an EMBL/GenBank/DDBJ whole genome shotgun (WGS) entry which is preliminary data.</text>
</comment>
<dbReference type="GO" id="GO:0007059">
    <property type="term" value="P:chromosome segregation"/>
    <property type="evidence" value="ECO:0007669"/>
    <property type="project" value="UniProtKB-KW"/>
</dbReference>
<dbReference type="GO" id="GO:0005634">
    <property type="term" value="C:nucleus"/>
    <property type="evidence" value="ECO:0007669"/>
    <property type="project" value="UniProtKB-SubCell"/>
</dbReference>
<keyword evidence="7" id="KW-0131">Cell cycle</keyword>
<evidence type="ECO:0000256" key="7">
    <source>
        <dbReference type="ARBA" id="ARBA00023306"/>
    </source>
</evidence>